<dbReference type="EMBL" id="CM055728">
    <property type="protein sequence ID" value="KAJ8016506.1"/>
    <property type="molecule type" value="Genomic_DNA"/>
</dbReference>
<comment type="caution">
    <text evidence="1">The sequence shown here is derived from an EMBL/GenBank/DDBJ whole genome shotgun (WGS) entry which is preliminary data.</text>
</comment>
<protein>
    <submittedName>
        <fullName evidence="1">Uncharacterized protein</fullName>
    </submittedName>
</protein>
<keyword evidence="2" id="KW-1185">Reference proteome</keyword>
<reference evidence="1" key="1">
    <citation type="submission" date="2021-05" db="EMBL/GenBank/DDBJ databases">
        <authorList>
            <person name="Pan Q."/>
            <person name="Jouanno E."/>
            <person name="Zahm M."/>
            <person name="Klopp C."/>
            <person name="Cabau C."/>
            <person name="Louis A."/>
            <person name="Berthelot C."/>
            <person name="Parey E."/>
            <person name="Roest Crollius H."/>
            <person name="Montfort J."/>
            <person name="Robinson-Rechavi M."/>
            <person name="Bouchez O."/>
            <person name="Lampietro C."/>
            <person name="Lopez Roques C."/>
            <person name="Donnadieu C."/>
            <person name="Postlethwait J."/>
            <person name="Bobe J."/>
            <person name="Dillon D."/>
            <person name="Chandos A."/>
            <person name="von Hippel F."/>
            <person name="Guiguen Y."/>
        </authorList>
    </citation>
    <scope>NUCLEOTIDE SEQUENCE</scope>
    <source>
        <strain evidence="1">YG-Jan2019</strain>
    </source>
</reference>
<accession>A0ACC2HLD8</accession>
<organism evidence="1 2">
    <name type="scientific">Dallia pectoralis</name>
    <name type="common">Alaska blackfish</name>
    <dbReference type="NCBI Taxonomy" id="75939"/>
    <lineage>
        <taxon>Eukaryota</taxon>
        <taxon>Metazoa</taxon>
        <taxon>Chordata</taxon>
        <taxon>Craniata</taxon>
        <taxon>Vertebrata</taxon>
        <taxon>Euteleostomi</taxon>
        <taxon>Actinopterygii</taxon>
        <taxon>Neopterygii</taxon>
        <taxon>Teleostei</taxon>
        <taxon>Protacanthopterygii</taxon>
        <taxon>Esociformes</taxon>
        <taxon>Umbridae</taxon>
        <taxon>Dallia</taxon>
    </lineage>
</organism>
<gene>
    <name evidence="1" type="ORF">DPEC_G00007940</name>
</gene>
<name>A0ACC2HLD8_DALPE</name>
<proteinExistence type="predicted"/>
<sequence length="209" mass="23389">MKSLGMQRGEEGHGRCCLALSEWEEEDRRRKKCPKRKRAAPQCPRIQRSSQCRPVPTSRVHRKKNGRSHHRETTEESAKKTKEGAKIYTRKKTLSPGDALDESTRVFLAAPNKEACGLRHPVPDPVAQGALQIGRPGPSVRRSAHACFSAPVWVDVSLAKQRPKTMEWRAERIIRWCCETGSPGTTSDYSSGVEHYRQGTRTQAATGCS</sequence>
<evidence type="ECO:0000313" key="2">
    <source>
        <dbReference type="Proteomes" id="UP001157502"/>
    </source>
</evidence>
<dbReference type="Proteomes" id="UP001157502">
    <property type="component" value="Chromosome 1"/>
</dbReference>
<evidence type="ECO:0000313" key="1">
    <source>
        <dbReference type="EMBL" id="KAJ8016506.1"/>
    </source>
</evidence>